<dbReference type="KEGG" id="ccs:CCNA_00640"/>
<dbReference type="Proteomes" id="UP000001364">
    <property type="component" value="Chromosome"/>
</dbReference>
<dbReference type="RefSeq" id="WP_010918491.1">
    <property type="nucleotide sequence ID" value="NC_011916.1"/>
</dbReference>
<reference evidence="1 2" key="1">
    <citation type="journal article" date="2010" name="J. Bacteriol.">
        <title>The genetic basis of laboratory adaptation in Caulobacter crescentus.</title>
        <authorList>
            <person name="Marks M.E."/>
            <person name="Castro-Rojas C.M."/>
            <person name="Teiling C."/>
            <person name="Du L."/>
            <person name="Kapatral V."/>
            <person name="Walunas T.L."/>
            <person name="Crosson S."/>
        </authorList>
    </citation>
    <scope>NUCLEOTIDE SEQUENCE [LARGE SCALE GENOMIC DNA]</scope>
    <source>
        <strain evidence="2">NA1000 / CB15N</strain>
    </source>
</reference>
<organism evidence="1 2">
    <name type="scientific">Caulobacter vibrioides (strain NA1000 / CB15N)</name>
    <name type="common">Caulobacter crescentus</name>
    <dbReference type="NCBI Taxonomy" id="565050"/>
    <lineage>
        <taxon>Bacteria</taxon>
        <taxon>Pseudomonadati</taxon>
        <taxon>Pseudomonadota</taxon>
        <taxon>Alphaproteobacteria</taxon>
        <taxon>Caulobacterales</taxon>
        <taxon>Caulobacteraceae</taxon>
        <taxon>Caulobacter</taxon>
    </lineage>
</organism>
<dbReference type="HOGENOM" id="CLU_2421573_0_0_5"/>
<sequence length="91" mass="10042">MAAALPFPGQPQVVATPLVDSVSGAPKMVELHERQKQRVTRTALSGPHSECDGAYDSAACQEAMFYFILKYANSTHIKCYFNHIRVTNKVT</sequence>
<dbReference type="EMBL" id="CP001340">
    <property type="protein sequence ID" value="ACL94105.1"/>
    <property type="molecule type" value="Genomic_DNA"/>
</dbReference>
<dbReference type="RefSeq" id="YP_002516013.1">
    <property type="nucleotide sequence ID" value="NC_011916.1"/>
</dbReference>
<name>A0A0H3C5X7_CAUVN</name>
<proteinExistence type="predicted"/>
<dbReference type="GeneID" id="7330039"/>
<evidence type="ECO:0000313" key="1">
    <source>
        <dbReference type="EMBL" id="ACL94105.1"/>
    </source>
</evidence>
<gene>
    <name evidence="1" type="ordered locus">CCNA_00640</name>
</gene>
<accession>A0A0H3C5X7</accession>
<protein>
    <submittedName>
        <fullName evidence="1">Uncharacterized protein</fullName>
    </submittedName>
</protein>
<evidence type="ECO:0000313" key="2">
    <source>
        <dbReference type="Proteomes" id="UP000001364"/>
    </source>
</evidence>
<keyword evidence="2" id="KW-1185">Reference proteome</keyword>
<dbReference type="AlphaFoldDB" id="A0A0H3C5X7"/>